<name>A0A953LBS5_9BACT</name>
<comment type="caution">
    <text evidence="1">The sequence shown here is derived from an EMBL/GenBank/DDBJ whole genome shotgun (WGS) entry which is preliminary data.</text>
</comment>
<protein>
    <recommendedName>
        <fullName evidence="3">Lipocalin-like domain-containing protein</fullName>
    </recommendedName>
</protein>
<evidence type="ECO:0008006" key="3">
    <source>
        <dbReference type="Google" id="ProtNLM"/>
    </source>
</evidence>
<dbReference type="RefSeq" id="WP_222581620.1">
    <property type="nucleotide sequence ID" value="NZ_JAHVHU010000022.1"/>
</dbReference>
<proteinExistence type="predicted"/>
<organism evidence="1 2">
    <name type="scientific">Membranihabitans marinus</name>
    <dbReference type="NCBI Taxonomy" id="1227546"/>
    <lineage>
        <taxon>Bacteria</taxon>
        <taxon>Pseudomonadati</taxon>
        <taxon>Bacteroidota</taxon>
        <taxon>Saprospiria</taxon>
        <taxon>Saprospirales</taxon>
        <taxon>Saprospiraceae</taxon>
        <taxon>Membranihabitans</taxon>
    </lineage>
</organism>
<dbReference type="Proteomes" id="UP000753961">
    <property type="component" value="Unassembled WGS sequence"/>
</dbReference>
<accession>A0A953LBS5</accession>
<dbReference type="PROSITE" id="PS51257">
    <property type="entry name" value="PROKAR_LIPOPROTEIN"/>
    <property type="match status" value="1"/>
</dbReference>
<dbReference type="EMBL" id="JAHVHU010000022">
    <property type="protein sequence ID" value="MBY5960073.1"/>
    <property type="molecule type" value="Genomic_DNA"/>
</dbReference>
<reference evidence="1" key="1">
    <citation type="submission" date="2021-06" db="EMBL/GenBank/DDBJ databases">
        <title>44 bacteria genomes isolated from Dapeng, Shenzhen.</title>
        <authorList>
            <person name="Zheng W."/>
            <person name="Yu S."/>
            <person name="Huang Y."/>
        </authorList>
    </citation>
    <scope>NUCLEOTIDE SEQUENCE</scope>
    <source>
        <strain evidence="1">DP5N28-2</strain>
    </source>
</reference>
<evidence type="ECO:0000313" key="1">
    <source>
        <dbReference type="EMBL" id="MBY5960073.1"/>
    </source>
</evidence>
<sequence>MRNSLFIFLCTIFTLTSCTDNHAEKLIEGNWRAVKLSENEKSIEHELPEGIRFHFEYPKYTFQGEKSEQGNYYIKNDHLHLLPDGEETERNLSIQNLSADTLALELIDSLSGRTVYFLRNKN</sequence>
<keyword evidence="2" id="KW-1185">Reference proteome</keyword>
<dbReference type="AlphaFoldDB" id="A0A953LBS5"/>
<evidence type="ECO:0000313" key="2">
    <source>
        <dbReference type="Proteomes" id="UP000753961"/>
    </source>
</evidence>
<gene>
    <name evidence="1" type="ORF">KUV50_18115</name>
</gene>